<gene>
    <name evidence="3" type="ORF">SAMN04487950_4319</name>
</gene>
<keyword evidence="2" id="KW-0472">Membrane</keyword>
<reference evidence="4" key="1">
    <citation type="submission" date="2016-10" db="EMBL/GenBank/DDBJ databases">
        <authorList>
            <person name="Varghese N."/>
            <person name="Submissions S."/>
        </authorList>
    </citation>
    <scope>NUCLEOTIDE SEQUENCE [LARGE SCALE GENOMIC DNA]</scope>
    <source>
        <strain evidence="4">CGMCC 1.7738</strain>
    </source>
</reference>
<dbReference type="RefSeq" id="WP_049893425.1">
    <property type="nucleotide sequence ID" value="NZ_FOTC01000009.1"/>
</dbReference>
<evidence type="ECO:0000313" key="4">
    <source>
        <dbReference type="Proteomes" id="UP000199607"/>
    </source>
</evidence>
<protein>
    <submittedName>
        <fullName evidence="3">Uncharacterized protein</fullName>
    </submittedName>
</protein>
<dbReference type="EMBL" id="FOTC01000009">
    <property type="protein sequence ID" value="SFL59958.1"/>
    <property type="molecule type" value="Genomic_DNA"/>
</dbReference>
<proteinExistence type="predicted"/>
<organism evidence="3 4">
    <name type="scientific">Halogranum rubrum</name>
    <dbReference type="NCBI Taxonomy" id="553466"/>
    <lineage>
        <taxon>Archaea</taxon>
        <taxon>Methanobacteriati</taxon>
        <taxon>Methanobacteriota</taxon>
        <taxon>Stenosarchaea group</taxon>
        <taxon>Halobacteria</taxon>
        <taxon>Halobacteriales</taxon>
        <taxon>Haloferacaceae</taxon>
    </lineage>
</organism>
<feature type="region of interest" description="Disordered" evidence="1">
    <location>
        <begin position="1"/>
        <end position="29"/>
    </location>
</feature>
<dbReference type="AlphaFoldDB" id="A0A1I4IZX8"/>
<feature type="transmembrane region" description="Helical" evidence="2">
    <location>
        <begin position="49"/>
        <end position="68"/>
    </location>
</feature>
<accession>A0A1I4IZX8</accession>
<keyword evidence="4" id="KW-1185">Reference proteome</keyword>
<sequence length="72" mass="7345">MSSIDPTRTPGAVSPTRRAPSSGTLTRTTSFCTGTAVRTSKAPPSVTKLGTLLVLLVLFTAVLAAIELTGAQ</sequence>
<dbReference type="Proteomes" id="UP000199607">
    <property type="component" value="Unassembled WGS sequence"/>
</dbReference>
<evidence type="ECO:0000256" key="2">
    <source>
        <dbReference type="SAM" id="Phobius"/>
    </source>
</evidence>
<keyword evidence="2" id="KW-0812">Transmembrane</keyword>
<evidence type="ECO:0000313" key="3">
    <source>
        <dbReference type="EMBL" id="SFL59958.1"/>
    </source>
</evidence>
<evidence type="ECO:0000256" key="1">
    <source>
        <dbReference type="SAM" id="MobiDB-lite"/>
    </source>
</evidence>
<keyword evidence="2" id="KW-1133">Transmembrane helix</keyword>
<dbReference type="STRING" id="553466.SAMN04487950_4319"/>
<name>A0A1I4IZX8_9EURY</name>
<feature type="compositionally biased region" description="Polar residues" evidence="1">
    <location>
        <begin position="19"/>
        <end position="29"/>
    </location>
</feature>